<gene>
    <name evidence="7" type="ORF">OY187_11160</name>
</gene>
<keyword evidence="3 7" id="KW-0328">Glycosyltransferase</keyword>
<proteinExistence type="inferred from homology"/>
<keyword evidence="5" id="KW-0961">Cell wall biogenesis/degradation</keyword>
<dbReference type="Gene3D" id="3.90.550.10">
    <property type="entry name" value="Spore Coat Polysaccharide Biosynthesis Protein SpsA, Chain A"/>
    <property type="match status" value="1"/>
</dbReference>
<dbReference type="PANTHER" id="PTHR43179:SF12">
    <property type="entry name" value="GALACTOFURANOSYLTRANSFERASE GLFT2"/>
    <property type="match status" value="1"/>
</dbReference>
<dbReference type="EC" id="2.4.-.-" evidence="7"/>
<dbReference type="PANTHER" id="PTHR43179">
    <property type="entry name" value="RHAMNOSYLTRANSFERASE WBBL"/>
    <property type="match status" value="1"/>
</dbReference>
<organism evidence="7 8">
    <name type="scientific">Mycolicibacterium iranicum</name>
    <name type="common">Mycobacterium iranicum</name>
    <dbReference type="NCBI Taxonomy" id="912594"/>
    <lineage>
        <taxon>Bacteria</taxon>
        <taxon>Bacillati</taxon>
        <taxon>Actinomycetota</taxon>
        <taxon>Actinomycetes</taxon>
        <taxon>Mycobacteriales</taxon>
        <taxon>Mycobacteriaceae</taxon>
        <taxon>Mycolicibacterium</taxon>
    </lineage>
</organism>
<dbReference type="GO" id="GO:0016757">
    <property type="term" value="F:glycosyltransferase activity"/>
    <property type="evidence" value="ECO:0007669"/>
    <property type="project" value="UniProtKB-KW"/>
</dbReference>
<dbReference type="EMBL" id="JAPQYE010000004">
    <property type="protein sequence ID" value="MCZ0728606.1"/>
    <property type="molecule type" value="Genomic_DNA"/>
</dbReference>
<sequence>MAGRYLIAIATYLRPTGLRRLLDSLEAAISSASLEVDILVVDNDAEGSARSVAVDHALGPIYVVEPEPGISAARNRALDHFSDRYSGIIFVDDDEWVSATWLTTLTTYAAQTHADVVVGPVSSVFLVPAPDWVQRGGFFKGRPQATGDHLRYAPTNNTLLVRDAWVRAGSPRFDPAFSMTGGEDTDLFHRLRKSGATMLFCAEAEVSEEVPADRQSLGWVRRRAMREGANETRVLRKHRDSDLFVALARGVRSAVYGILLLGFGLITRRGVQARPYFSLFYACGQFAGLFNYQVEGYTRIGKSQNRS</sequence>
<protein>
    <submittedName>
        <fullName evidence="7">Glycosyltransferase</fullName>
        <ecNumber evidence="7">2.4.-.-</ecNumber>
    </submittedName>
</protein>
<dbReference type="InterPro" id="IPR001173">
    <property type="entry name" value="Glyco_trans_2-like"/>
</dbReference>
<accession>A0ABT4HFH9</accession>
<name>A0ABT4HFH9_MYCIR</name>
<keyword evidence="4 7" id="KW-0808">Transferase</keyword>
<evidence type="ECO:0000313" key="8">
    <source>
        <dbReference type="Proteomes" id="UP001084650"/>
    </source>
</evidence>
<dbReference type="Pfam" id="PF00535">
    <property type="entry name" value="Glycos_transf_2"/>
    <property type="match status" value="1"/>
</dbReference>
<evidence type="ECO:0000313" key="7">
    <source>
        <dbReference type="EMBL" id="MCZ0728606.1"/>
    </source>
</evidence>
<dbReference type="SUPFAM" id="SSF53448">
    <property type="entry name" value="Nucleotide-diphospho-sugar transferases"/>
    <property type="match status" value="1"/>
</dbReference>
<comment type="similarity">
    <text evidence="2">Belongs to the glycosyltransferase 2 family.</text>
</comment>
<evidence type="ECO:0000256" key="1">
    <source>
        <dbReference type="ARBA" id="ARBA00004776"/>
    </source>
</evidence>
<dbReference type="Proteomes" id="UP001084650">
    <property type="component" value="Unassembled WGS sequence"/>
</dbReference>
<evidence type="ECO:0000259" key="6">
    <source>
        <dbReference type="Pfam" id="PF00535"/>
    </source>
</evidence>
<keyword evidence="8" id="KW-1185">Reference proteome</keyword>
<reference evidence="7" key="1">
    <citation type="submission" date="2022-12" db="EMBL/GenBank/DDBJ databases">
        <title>Whole genome sequence of Mycolicibacterium iranicum strain SBH312.</title>
        <authorList>
            <person name="Jani J."/>
            <person name="Arifin Mustapha Z."/>
            <person name="Ahmed K."/>
            <person name="Kai Ling C."/>
        </authorList>
    </citation>
    <scope>NUCLEOTIDE SEQUENCE</scope>
    <source>
        <strain evidence="7">SBH312</strain>
    </source>
</reference>
<comment type="pathway">
    <text evidence="1">Cell wall biogenesis; cell wall polysaccharide biosynthesis.</text>
</comment>
<evidence type="ECO:0000256" key="5">
    <source>
        <dbReference type="ARBA" id="ARBA00023316"/>
    </source>
</evidence>
<evidence type="ECO:0000256" key="2">
    <source>
        <dbReference type="ARBA" id="ARBA00006739"/>
    </source>
</evidence>
<evidence type="ECO:0000256" key="4">
    <source>
        <dbReference type="ARBA" id="ARBA00022679"/>
    </source>
</evidence>
<evidence type="ECO:0000256" key="3">
    <source>
        <dbReference type="ARBA" id="ARBA00022676"/>
    </source>
</evidence>
<dbReference type="InterPro" id="IPR029044">
    <property type="entry name" value="Nucleotide-diphossugar_trans"/>
</dbReference>
<comment type="caution">
    <text evidence="7">The sequence shown here is derived from an EMBL/GenBank/DDBJ whole genome shotgun (WGS) entry which is preliminary data.</text>
</comment>
<dbReference type="RefSeq" id="WP_085175158.1">
    <property type="nucleotide sequence ID" value="NZ_JAPQYE010000004.1"/>
</dbReference>
<feature type="domain" description="Glycosyltransferase 2-like" evidence="6">
    <location>
        <begin position="7"/>
        <end position="160"/>
    </location>
</feature>